<gene>
    <name evidence="2" type="ORF">ISS99_04350</name>
</gene>
<organism evidence="2 3">
    <name type="scientific">Dyella mobilis</name>
    <dbReference type="NCBI Taxonomy" id="1849582"/>
    <lineage>
        <taxon>Bacteria</taxon>
        <taxon>Pseudomonadati</taxon>
        <taxon>Pseudomonadota</taxon>
        <taxon>Gammaproteobacteria</taxon>
        <taxon>Lysobacterales</taxon>
        <taxon>Rhodanobacteraceae</taxon>
        <taxon>Dyella</taxon>
    </lineage>
</organism>
<keyword evidence="3" id="KW-1185">Reference proteome</keyword>
<dbReference type="PANTHER" id="PTHR35883">
    <property type="entry name" value="CYCLIC AMP-INDUCIBLE PROTEIN BP74-RELATED"/>
    <property type="match status" value="1"/>
</dbReference>
<dbReference type="Proteomes" id="UP001430193">
    <property type="component" value="Unassembled WGS sequence"/>
</dbReference>
<evidence type="ECO:0000313" key="2">
    <source>
        <dbReference type="EMBL" id="MBM7128745.1"/>
    </source>
</evidence>
<dbReference type="InterPro" id="IPR056422">
    <property type="entry name" value="BP74_N"/>
</dbReference>
<dbReference type="InterPro" id="IPR053344">
    <property type="entry name" value="cAMP-inducible_BP74-like"/>
</dbReference>
<evidence type="ECO:0000313" key="3">
    <source>
        <dbReference type="Proteomes" id="UP001430193"/>
    </source>
</evidence>
<evidence type="ECO:0000259" key="1">
    <source>
        <dbReference type="Pfam" id="PF23621"/>
    </source>
</evidence>
<protein>
    <submittedName>
        <fullName evidence="2">Calmodulin</fullName>
    </submittedName>
</protein>
<name>A0ABS2KC34_9GAMM</name>
<reference evidence="2" key="1">
    <citation type="submission" date="2020-10" db="EMBL/GenBank/DDBJ databases">
        <title>Phylogeny of dyella-like bacteria.</title>
        <authorList>
            <person name="Fu J."/>
        </authorList>
    </citation>
    <scope>NUCLEOTIDE SEQUENCE</scope>
    <source>
        <strain evidence="2">DHON07</strain>
    </source>
</reference>
<comment type="caution">
    <text evidence="2">The sequence shown here is derived from an EMBL/GenBank/DDBJ whole genome shotgun (WGS) entry which is preliminary data.</text>
</comment>
<sequence>MSDGHPANDFIFMLKDPAKIKQAESIIACSKDPACRSKGLPHVSGTIVISSAPYNSRWGFHYEPKTIAFPDFSVEVCDANTSYVQEHLAEVGGHFLPGNRWCPWGQRVVEDVTATISSSGGN</sequence>
<feature type="domain" description="BP74 N-terminal" evidence="1">
    <location>
        <begin position="6"/>
        <end position="113"/>
    </location>
</feature>
<dbReference type="Pfam" id="PF23621">
    <property type="entry name" value="BP74_N"/>
    <property type="match status" value="1"/>
</dbReference>
<accession>A0ABS2KC34</accession>
<dbReference type="PANTHER" id="PTHR35883:SF1">
    <property type="entry name" value="CALMODULIN-BINDING PROTEIN CAM-BP15-RELATED"/>
    <property type="match status" value="1"/>
</dbReference>
<dbReference type="EMBL" id="JADIKF010000035">
    <property type="protein sequence ID" value="MBM7128745.1"/>
    <property type="molecule type" value="Genomic_DNA"/>
</dbReference>
<proteinExistence type="predicted"/>